<dbReference type="AlphaFoldDB" id="F9DUI0"/>
<dbReference type="EMBL" id="AFPZ01000073">
    <property type="protein sequence ID" value="EGQ24614.1"/>
    <property type="molecule type" value="Genomic_DNA"/>
</dbReference>
<proteinExistence type="predicted"/>
<accession>F9DUI0</accession>
<dbReference type="Proteomes" id="UP000005316">
    <property type="component" value="Unassembled WGS sequence"/>
</dbReference>
<evidence type="ECO:0000313" key="1">
    <source>
        <dbReference type="EMBL" id="EGQ24614.1"/>
    </source>
</evidence>
<comment type="caution">
    <text evidence="1">The sequence shown here is derived from an EMBL/GenBank/DDBJ whole genome shotgun (WGS) entry which is preliminary data.</text>
</comment>
<sequence>MPSAIGWYDKDSIKKYPFIPTYISKNLSIKYNEEKANRLLEELS</sequence>
<evidence type="ECO:0000313" key="2">
    <source>
        <dbReference type="Proteomes" id="UP000005316"/>
    </source>
</evidence>
<name>F9DUI0_9BACL</name>
<gene>
    <name evidence="1" type="ORF">HMPREF9372_2461</name>
</gene>
<protein>
    <submittedName>
        <fullName evidence="1">Uncharacterized protein</fullName>
    </submittedName>
</protein>
<dbReference type="HOGENOM" id="CLU_3222274_0_0_9"/>
<organism evidence="1 2">
    <name type="scientific">Sporosarcina newyorkensis 2681</name>
    <dbReference type="NCBI Taxonomy" id="1027292"/>
    <lineage>
        <taxon>Bacteria</taxon>
        <taxon>Bacillati</taxon>
        <taxon>Bacillota</taxon>
        <taxon>Bacilli</taxon>
        <taxon>Bacillales</taxon>
        <taxon>Caryophanaceae</taxon>
        <taxon>Sporosarcina</taxon>
    </lineage>
</organism>
<reference evidence="1 2" key="1">
    <citation type="submission" date="2011-04" db="EMBL/GenBank/DDBJ databases">
        <authorList>
            <person name="Muzny D."/>
            <person name="Qin X."/>
            <person name="Deng J."/>
            <person name="Jiang H."/>
            <person name="Liu Y."/>
            <person name="Qu J."/>
            <person name="Song X.-Z."/>
            <person name="Zhang L."/>
            <person name="Thornton R."/>
            <person name="Coyle M."/>
            <person name="Francisco L."/>
            <person name="Jackson L."/>
            <person name="Javaid M."/>
            <person name="Korchina V."/>
            <person name="Kovar C."/>
            <person name="Mata R."/>
            <person name="Mathew T."/>
            <person name="Ngo R."/>
            <person name="Nguyen L."/>
            <person name="Nguyen N."/>
            <person name="Okwuonu G."/>
            <person name="Ongeri F."/>
            <person name="Pham C."/>
            <person name="Simmons D."/>
            <person name="Wilczek-Boney K."/>
            <person name="Hale W."/>
            <person name="Jakkamsetti A."/>
            <person name="Pham P."/>
            <person name="Ruth R."/>
            <person name="San Lucas F."/>
            <person name="Warren J."/>
            <person name="Zhang J."/>
            <person name="Zhao Z."/>
            <person name="Zhou C."/>
            <person name="Zhu D."/>
            <person name="Lee S."/>
            <person name="Bess C."/>
            <person name="Blankenburg K."/>
            <person name="Forbes L."/>
            <person name="Fu Q."/>
            <person name="Gubbala S."/>
            <person name="Hirani K."/>
            <person name="Jayaseelan J.C."/>
            <person name="Lara F."/>
            <person name="Munidasa M."/>
            <person name="Palculict T."/>
            <person name="Patil S."/>
            <person name="Pu L.-L."/>
            <person name="Saada N."/>
            <person name="Tang L."/>
            <person name="Weissenberger G."/>
            <person name="Zhu Y."/>
            <person name="Hemphill L."/>
            <person name="Shang Y."/>
            <person name="Youmans B."/>
            <person name="Ayvaz T."/>
            <person name="Ross M."/>
            <person name="Santibanez J."/>
            <person name="Aqrawi P."/>
            <person name="Gross S."/>
            <person name="Joshi V."/>
            <person name="Fowler G."/>
            <person name="Nazareth L."/>
            <person name="Reid J."/>
            <person name="Worley K."/>
            <person name="Petrosino J."/>
            <person name="Highlander S."/>
            <person name="Gibbs R."/>
        </authorList>
    </citation>
    <scope>NUCLEOTIDE SEQUENCE [LARGE SCALE GENOMIC DNA]</scope>
    <source>
        <strain evidence="1 2">2681</strain>
    </source>
</reference>